<evidence type="ECO:0000256" key="1">
    <source>
        <dbReference type="ARBA" id="ARBA00007689"/>
    </source>
</evidence>
<dbReference type="InterPro" id="IPR005545">
    <property type="entry name" value="YCII"/>
</dbReference>
<dbReference type="Proteomes" id="UP000238375">
    <property type="component" value="Unassembled WGS sequence"/>
</dbReference>
<dbReference type="RefSeq" id="WP_106137966.1">
    <property type="nucleotide sequence ID" value="NZ_PVTE01000008.1"/>
</dbReference>
<dbReference type="AlphaFoldDB" id="A0A2T0T0U9"/>
<evidence type="ECO:0000313" key="4">
    <source>
        <dbReference type="Proteomes" id="UP000238375"/>
    </source>
</evidence>
<name>A0A2T0T0U9_9BACT</name>
<dbReference type="PANTHER" id="PTHR33606">
    <property type="entry name" value="PROTEIN YCII"/>
    <property type="match status" value="1"/>
</dbReference>
<accession>A0A2T0T0U9</accession>
<evidence type="ECO:0000259" key="2">
    <source>
        <dbReference type="Pfam" id="PF03795"/>
    </source>
</evidence>
<keyword evidence="4" id="KW-1185">Reference proteome</keyword>
<dbReference type="Pfam" id="PF03795">
    <property type="entry name" value="YCII"/>
    <property type="match status" value="1"/>
</dbReference>
<dbReference type="OrthoDB" id="9797014at2"/>
<dbReference type="Gene3D" id="3.30.70.1060">
    <property type="entry name" value="Dimeric alpha+beta barrel"/>
    <property type="match status" value="1"/>
</dbReference>
<dbReference type="PANTHER" id="PTHR33606:SF3">
    <property type="entry name" value="PROTEIN YCII"/>
    <property type="match status" value="1"/>
</dbReference>
<reference evidence="3 4" key="1">
    <citation type="submission" date="2018-03" db="EMBL/GenBank/DDBJ databases">
        <title>Genomic Encyclopedia of Archaeal and Bacterial Type Strains, Phase II (KMG-II): from individual species to whole genera.</title>
        <authorList>
            <person name="Goeker M."/>
        </authorList>
    </citation>
    <scope>NUCLEOTIDE SEQUENCE [LARGE SCALE GENOMIC DNA]</scope>
    <source>
        <strain evidence="3 4">DSM 28354</strain>
    </source>
</reference>
<proteinExistence type="inferred from homology"/>
<comment type="similarity">
    <text evidence="1">Belongs to the YciI family.</text>
</comment>
<feature type="domain" description="YCII-related" evidence="2">
    <location>
        <begin position="1"/>
        <end position="90"/>
    </location>
</feature>
<sequence>MQYVIHAYDHTDADALTRRMAARAAHFDYVRQFNALGKFVIGGALLDPTGRMIGSMLVLDLESEAELATYLAGDPYVVQQVWDKVDTRPFMPAKL</sequence>
<gene>
    <name evidence="3" type="ORF">CLV58_108180</name>
</gene>
<dbReference type="SUPFAM" id="SSF54909">
    <property type="entry name" value="Dimeric alpha+beta barrel"/>
    <property type="match status" value="1"/>
</dbReference>
<protein>
    <recommendedName>
        <fullName evidence="2">YCII-related domain-containing protein</fullName>
    </recommendedName>
</protein>
<organism evidence="3 4">
    <name type="scientific">Spirosoma oryzae</name>
    <dbReference type="NCBI Taxonomy" id="1469603"/>
    <lineage>
        <taxon>Bacteria</taxon>
        <taxon>Pseudomonadati</taxon>
        <taxon>Bacteroidota</taxon>
        <taxon>Cytophagia</taxon>
        <taxon>Cytophagales</taxon>
        <taxon>Cytophagaceae</taxon>
        <taxon>Spirosoma</taxon>
    </lineage>
</organism>
<evidence type="ECO:0000313" key="3">
    <source>
        <dbReference type="EMBL" id="PRY39290.1"/>
    </source>
</evidence>
<dbReference type="InterPro" id="IPR051807">
    <property type="entry name" value="Sec-metab_biosynth-assoc"/>
</dbReference>
<dbReference type="EMBL" id="PVTE01000008">
    <property type="protein sequence ID" value="PRY39290.1"/>
    <property type="molecule type" value="Genomic_DNA"/>
</dbReference>
<comment type="caution">
    <text evidence="3">The sequence shown here is derived from an EMBL/GenBank/DDBJ whole genome shotgun (WGS) entry which is preliminary data.</text>
</comment>
<dbReference type="InterPro" id="IPR011008">
    <property type="entry name" value="Dimeric_a/b-barrel"/>
</dbReference>